<dbReference type="CDD" id="cd10170">
    <property type="entry name" value="ASKHA_NBD_HSP70"/>
    <property type="match status" value="1"/>
</dbReference>
<accession>A0A2H3D945</accession>
<gene>
    <name evidence="1" type="ORF">ARMGADRAFT_934290</name>
</gene>
<dbReference type="InParanoid" id="A0A2H3D945"/>
<dbReference type="Proteomes" id="UP000217790">
    <property type="component" value="Unassembled WGS sequence"/>
</dbReference>
<dbReference type="SUPFAM" id="SSF53067">
    <property type="entry name" value="Actin-like ATPase domain"/>
    <property type="match status" value="1"/>
</dbReference>
<dbReference type="AlphaFoldDB" id="A0A2H3D945"/>
<evidence type="ECO:0000313" key="1">
    <source>
        <dbReference type="EMBL" id="PBK90620.1"/>
    </source>
</evidence>
<dbReference type="STRING" id="47427.A0A2H3D945"/>
<keyword evidence="2" id="KW-1185">Reference proteome</keyword>
<evidence type="ECO:0000313" key="2">
    <source>
        <dbReference type="Proteomes" id="UP000217790"/>
    </source>
</evidence>
<evidence type="ECO:0008006" key="3">
    <source>
        <dbReference type="Google" id="ProtNLM"/>
    </source>
</evidence>
<sequence length="543" mass="61053">YYDQQGKVAAVGTQTLDQATIYNAKEKGWVKYSQYKLHLCPAGMTSLNTSLPPLPAGKTVLQLFSDFYAYLFEGTKDFILRNDLSGKTFWSTVKDNIEFVLSHPNGWEGEQRNQMCQAMINAQLICDNDKGHSQINFVTEGQSSLCFCIQHGLSLHMKENKTVLIINAGGGIVDISTYGSVVSATTSGTRSLGEISAPRSLLAGSVFVTHEARKFIADKLRRSKFTIKADRIAECFDRTIKLAFSGLVGGDMHVDFGSDSDKSSKLGINSGQLKLSRGDVTKLFEPSIRSIIDAVESERCTCNKPKLIVVLCGGLAVSVWLCKQLERTDSSAFKGIMNMNTHTVYGLISFYLNPIVTSRISKSTYGMQVDRKYNPDDLEDRKRERFTYTNTSETIRLRDQFGVILPKAKFLDTVVFKDTEFRLSSMQINENWEHLTTISHEIICYRGSEECPRWMSEQMDTEQNDYVVLCSLNADTKCTTKQLPSQKTLSGKTFYVLEYDIVLVFRKTGLKAQFCWKENVSPDLPSAMRHELILVCRALRDGE</sequence>
<reference evidence="2" key="1">
    <citation type="journal article" date="2017" name="Nat. Ecol. Evol.">
        <title>Genome expansion and lineage-specific genetic innovations in the forest pathogenic fungi Armillaria.</title>
        <authorList>
            <person name="Sipos G."/>
            <person name="Prasanna A.N."/>
            <person name="Walter M.C."/>
            <person name="O'Connor E."/>
            <person name="Balint B."/>
            <person name="Krizsan K."/>
            <person name="Kiss B."/>
            <person name="Hess J."/>
            <person name="Varga T."/>
            <person name="Slot J."/>
            <person name="Riley R."/>
            <person name="Boka B."/>
            <person name="Rigling D."/>
            <person name="Barry K."/>
            <person name="Lee J."/>
            <person name="Mihaltcheva S."/>
            <person name="LaButti K."/>
            <person name="Lipzen A."/>
            <person name="Waldron R."/>
            <person name="Moloney N.M."/>
            <person name="Sperisen C."/>
            <person name="Kredics L."/>
            <person name="Vagvoelgyi C."/>
            <person name="Patrignani A."/>
            <person name="Fitzpatrick D."/>
            <person name="Nagy I."/>
            <person name="Doyle S."/>
            <person name="Anderson J.B."/>
            <person name="Grigoriev I.V."/>
            <person name="Gueldener U."/>
            <person name="Muensterkoetter M."/>
            <person name="Nagy L.G."/>
        </authorList>
    </citation>
    <scope>NUCLEOTIDE SEQUENCE [LARGE SCALE GENOMIC DNA]</scope>
    <source>
        <strain evidence="2">Ar21-2</strain>
    </source>
</reference>
<dbReference type="PANTHER" id="PTHR14187">
    <property type="entry name" value="ALPHA KINASE/ELONGATION FACTOR 2 KINASE"/>
    <property type="match status" value="1"/>
</dbReference>
<dbReference type="EMBL" id="KZ293665">
    <property type="protein sequence ID" value="PBK90620.1"/>
    <property type="molecule type" value="Genomic_DNA"/>
</dbReference>
<proteinExistence type="predicted"/>
<name>A0A2H3D945_ARMGA</name>
<dbReference type="InterPro" id="IPR043129">
    <property type="entry name" value="ATPase_NBD"/>
</dbReference>
<feature type="non-terminal residue" evidence="1">
    <location>
        <position position="1"/>
    </location>
</feature>
<dbReference type="PANTHER" id="PTHR14187:SF5">
    <property type="entry name" value="HEAT SHOCK 70 KDA PROTEIN 12A"/>
    <property type="match status" value="1"/>
</dbReference>
<protein>
    <recommendedName>
        <fullName evidence="3">Actin-like ATPase domain-containing protein</fullName>
    </recommendedName>
</protein>
<dbReference type="OrthoDB" id="2963168at2759"/>
<organism evidence="1 2">
    <name type="scientific">Armillaria gallica</name>
    <name type="common">Bulbous honey fungus</name>
    <name type="synonym">Armillaria bulbosa</name>
    <dbReference type="NCBI Taxonomy" id="47427"/>
    <lineage>
        <taxon>Eukaryota</taxon>
        <taxon>Fungi</taxon>
        <taxon>Dikarya</taxon>
        <taxon>Basidiomycota</taxon>
        <taxon>Agaricomycotina</taxon>
        <taxon>Agaricomycetes</taxon>
        <taxon>Agaricomycetidae</taxon>
        <taxon>Agaricales</taxon>
        <taxon>Marasmiineae</taxon>
        <taxon>Physalacriaceae</taxon>
        <taxon>Armillaria</taxon>
    </lineage>
</organism>
<dbReference type="OMA" id="SCLHEHF"/>